<dbReference type="AlphaFoldDB" id="A0AAD6SHE3"/>
<evidence type="ECO:0000256" key="1">
    <source>
        <dbReference type="SAM" id="MobiDB-lite"/>
    </source>
</evidence>
<keyword evidence="4" id="KW-1185">Reference proteome</keyword>
<organism evidence="3 4">
    <name type="scientific">Mycena alexandri</name>
    <dbReference type="NCBI Taxonomy" id="1745969"/>
    <lineage>
        <taxon>Eukaryota</taxon>
        <taxon>Fungi</taxon>
        <taxon>Dikarya</taxon>
        <taxon>Basidiomycota</taxon>
        <taxon>Agaricomycotina</taxon>
        <taxon>Agaricomycetes</taxon>
        <taxon>Agaricomycetidae</taxon>
        <taxon>Agaricales</taxon>
        <taxon>Marasmiineae</taxon>
        <taxon>Mycenaceae</taxon>
        <taxon>Mycena</taxon>
    </lineage>
</organism>
<comment type="caution">
    <text evidence="3">The sequence shown here is derived from an EMBL/GenBank/DDBJ whole genome shotgun (WGS) entry which is preliminary data.</text>
</comment>
<gene>
    <name evidence="3" type="ORF">C8F04DRAFT_135556</name>
</gene>
<proteinExistence type="predicted"/>
<evidence type="ECO:0000313" key="3">
    <source>
        <dbReference type="EMBL" id="KAJ7025512.1"/>
    </source>
</evidence>
<feature type="transmembrane region" description="Helical" evidence="2">
    <location>
        <begin position="20"/>
        <end position="42"/>
    </location>
</feature>
<feature type="region of interest" description="Disordered" evidence="1">
    <location>
        <begin position="136"/>
        <end position="170"/>
    </location>
</feature>
<feature type="transmembrane region" description="Helical" evidence="2">
    <location>
        <begin position="54"/>
        <end position="72"/>
    </location>
</feature>
<accession>A0AAD6SHE3</accession>
<keyword evidence="2" id="KW-0472">Membrane</keyword>
<evidence type="ECO:0000313" key="4">
    <source>
        <dbReference type="Proteomes" id="UP001218188"/>
    </source>
</evidence>
<dbReference type="Proteomes" id="UP001218188">
    <property type="component" value="Unassembled WGS sequence"/>
</dbReference>
<evidence type="ECO:0000256" key="2">
    <source>
        <dbReference type="SAM" id="Phobius"/>
    </source>
</evidence>
<keyword evidence="2" id="KW-1133">Transmembrane helix</keyword>
<keyword evidence="2" id="KW-0812">Transmembrane</keyword>
<sequence length="346" mass="37584">MALPTFLLPPTMTSAISAPTVTAVVFLTAGLIGLEHAASAVLNVLRNLAIAKRFLVSFVTSVVITILFHRFVRIDNGEAEYLVEENSVYLDHEADPVFDGYLDDETGSESDSGSLDGAQLPPRYAAQPRSLALSPSSVFERPPLPTPAPSYNLGTSIPPRYLSSDERQENPVGQISQSYSAFAFAPYVGPEANPAAPQIPTHPSLRHSQTDLPHLVQSVPVQYNFAPKSAFLSEYVQNIPKCAAITPYRYIPTARRSPLTQAHDSFDIPPSEDARFPIATGLPFPNAIPRATPLPRKIMPRRADTATLSTSPLPANFRDVSNGASRHGQTRTSAHQRPSRNRDPLA</sequence>
<dbReference type="EMBL" id="JARJCM010000152">
    <property type="protein sequence ID" value="KAJ7025512.1"/>
    <property type="molecule type" value="Genomic_DNA"/>
</dbReference>
<feature type="region of interest" description="Disordered" evidence="1">
    <location>
        <begin position="100"/>
        <end position="121"/>
    </location>
</feature>
<reference evidence="3" key="1">
    <citation type="submission" date="2023-03" db="EMBL/GenBank/DDBJ databases">
        <title>Massive genome expansion in bonnet fungi (Mycena s.s.) driven by repeated elements and novel gene families across ecological guilds.</title>
        <authorList>
            <consortium name="Lawrence Berkeley National Laboratory"/>
            <person name="Harder C.B."/>
            <person name="Miyauchi S."/>
            <person name="Viragh M."/>
            <person name="Kuo A."/>
            <person name="Thoen E."/>
            <person name="Andreopoulos B."/>
            <person name="Lu D."/>
            <person name="Skrede I."/>
            <person name="Drula E."/>
            <person name="Henrissat B."/>
            <person name="Morin E."/>
            <person name="Kohler A."/>
            <person name="Barry K."/>
            <person name="LaButti K."/>
            <person name="Morin E."/>
            <person name="Salamov A."/>
            <person name="Lipzen A."/>
            <person name="Mereny Z."/>
            <person name="Hegedus B."/>
            <person name="Baldrian P."/>
            <person name="Stursova M."/>
            <person name="Weitz H."/>
            <person name="Taylor A."/>
            <person name="Grigoriev I.V."/>
            <person name="Nagy L.G."/>
            <person name="Martin F."/>
            <person name="Kauserud H."/>
        </authorList>
    </citation>
    <scope>NUCLEOTIDE SEQUENCE</scope>
    <source>
        <strain evidence="3">CBHHK200</strain>
    </source>
</reference>
<feature type="region of interest" description="Disordered" evidence="1">
    <location>
        <begin position="304"/>
        <end position="346"/>
    </location>
</feature>
<name>A0AAD6SHE3_9AGAR</name>
<protein>
    <submittedName>
        <fullName evidence="3">Uncharacterized protein</fullName>
    </submittedName>
</protein>